<protein>
    <recommendedName>
        <fullName evidence="3">Reverse transcriptase domain-containing protein</fullName>
    </recommendedName>
</protein>
<gene>
    <name evidence="1" type="ORF">CK203_003226</name>
</gene>
<accession>A0A438K7L8</accession>
<evidence type="ECO:0000313" key="1">
    <source>
        <dbReference type="EMBL" id="RVX17189.1"/>
    </source>
</evidence>
<organism evidence="1 2">
    <name type="scientific">Vitis vinifera</name>
    <name type="common">Grape</name>
    <dbReference type="NCBI Taxonomy" id="29760"/>
    <lineage>
        <taxon>Eukaryota</taxon>
        <taxon>Viridiplantae</taxon>
        <taxon>Streptophyta</taxon>
        <taxon>Embryophyta</taxon>
        <taxon>Tracheophyta</taxon>
        <taxon>Spermatophyta</taxon>
        <taxon>Magnoliopsida</taxon>
        <taxon>eudicotyledons</taxon>
        <taxon>Gunneridae</taxon>
        <taxon>Pentapetalae</taxon>
        <taxon>rosids</taxon>
        <taxon>Vitales</taxon>
        <taxon>Vitaceae</taxon>
        <taxon>Viteae</taxon>
        <taxon>Vitis</taxon>
    </lineage>
</organism>
<dbReference type="EMBL" id="QGNW01000014">
    <property type="protein sequence ID" value="RVX17189.1"/>
    <property type="molecule type" value="Genomic_DNA"/>
</dbReference>
<dbReference type="PANTHER" id="PTHR33116">
    <property type="entry name" value="REVERSE TRANSCRIPTASE ZINC-BINDING DOMAIN-CONTAINING PROTEIN-RELATED-RELATED"/>
    <property type="match status" value="1"/>
</dbReference>
<dbReference type="AlphaFoldDB" id="A0A438K7L8"/>
<sequence>MDGGFLSSCKVKGRSGEGVQIFHLLFAYYTLIFCQASQDKITYLCCLLMWFKAILGWRINLDKSELITVGRVENIDDLAYEFGCKVGSLSSTYLGLPLVHCFKLVEAWDGVKERFHRRLTMWKRQHISKRRENYPNSKHFALAAPKEA</sequence>
<dbReference type="PANTHER" id="PTHR33116:SF78">
    <property type="entry name" value="OS12G0587133 PROTEIN"/>
    <property type="match status" value="1"/>
</dbReference>
<proteinExistence type="predicted"/>
<dbReference type="Proteomes" id="UP000288805">
    <property type="component" value="Unassembled WGS sequence"/>
</dbReference>
<evidence type="ECO:0008006" key="3">
    <source>
        <dbReference type="Google" id="ProtNLM"/>
    </source>
</evidence>
<name>A0A438K7L8_VITVI</name>
<evidence type="ECO:0000313" key="2">
    <source>
        <dbReference type="Proteomes" id="UP000288805"/>
    </source>
</evidence>
<comment type="caution">
    <text evidence="1">The sequence shown here is derived from an EMBL/GenBank/DDBJ whole genome shotgun (WGS) entry which is preliminary data.</text>
</comment>
<reference evidence="1 2" key="1">
    <citation type="journal article" date="2018" name="PLoS Genet.">
        <title>Population sequencing reveals clonal diversity and ancestral inbreeding in the grapevine cultivar Chardonnay.</title>
        <authorList>
            <person name="Roach M.J."/>
            <person name="Johnson D.L."/>
            <person name="Bohlmann J."/>
            <person name="van Vuuren H.J."/>
            <person name="Jones S.J."/>
            <person name="Pretorius I.S."/>
            <person name="Schmidt S.A."/>
            <person name="Borneman A.R."/>
        </authorList>
    </citation>
    <scope>NUCLEOTIDE SEQUENCE [LARGE SCALE GENOMIC DNA]</scope>
    <source>
        <strain evidence="2">cv. Chardonnay</strain>
        <tissue evidence="1">Leaf</tissue>
    </source>
</reference>